<organism evidence="1 2">
    <name type="scientific">Dentiscutata heterogama</name>
    <dbReference type="NCBI Taxonomy" id="1316150"/>
    <lineage>
        <taxon>Eukaryota</taxon>
        <taxon>Fungi</taxon>
        <taxon>Fungi incertae sedis</taxon>
        <taxon>Mucoromycota</taxon>
        <taxon>Glomeromycotina</taxon>
        <taxon>Glomeromycetes</taxon>
        <taxon>Diversisporales</taxon>
        <taxon>Gigasporaceae</taxon>
        <taxon>Dentiscutata</taxon>
    </lineage>
</organism>
<accession>A0ACA9P1V3</accession>
<dbReference type="EMBL" id="CAJVPU010023128">
    <property type="protein sequence ID" value="CAG8687142.1"/>
    <property type="molecule type" value="Genomic_DNA"/>
</dbReference>
<reference evidence="1" key="1">
    <citation type="submission" date="2021-06" db="EMBL/GenBank/DDBJ databases">
        <authorList>
            <person name="Kallberg Y."/>
            <person name="Tangrot J."/>
            <person name="Rosling A."/>
        </authorList>
    </citation>
    <scope>NUCLEOTIDE SEQUENCE</scope>
    <source>
        <strain evidence="1">IL203A</strain>
    </source>
</reference>
<feature type="non-terminal residue" evidence="1">
    <location>
        <position position="72"/>
    </location>
</feature>
<dbReference type="Proteomes" id="UP000789702">
    <property type="component" value="Unassembled WGS sequence"/>
</dbReference>
<comment type="caution">
    <text evidence="1">The sequence shown here is derived from an EMBL/GenBank/DDBJ whole genome shotgun (WGS) entry which is preliminary data.</text>
</comment>
<sequence>MAPDALVAARMNLKPGGQQPKMRNTVWNGETQMMVFPEDYEDDPTLQSEPKGMKQILKERGLWKDGMLADCK</sequence>
<evidence type="ECO:0000313" key="1">
    <source>
        <dbReference type="EMBL" id="CAG8687142.1"/>
    </source>
</evidence>
<name>A0ACA9P1V3_9GLOM</name>
<keyword evidence="2" id="KW-1185">Reference proteome</keyword>
<protein>
    <submittedName>
        <fullName evidence="1">5546_t:CDS:1</fullName>
    </submittedName>
</protein>
<evidence type="ECO:0000313" key="2">
    <source>
        <dbReference type="Proteomes" id="UP000789702"/>
    </source>
</evidence>
<gene>
    <name evidence="1" type="ORF">DHETER_LOCUS11054</name>
</gene>
<proteinExistence type="predicted"/>